<organism evidence="3 4">
    <name type="scientific">Euplotes crassus</name>
    <dbReference type="NCBI Taxonomy" id="5936"/>
    <lineage>
        <taxon>Eukaryota</taxon>
        <taxon>Sar</taxon>
        <taxon>Alveolata</taxon>
        <taxon>Ciliophora</taxon>
        <taxon>Intramacronucleata</taxon>
        <taxon>Spirotrichea</taxon>
        <taxon>Hypotrichia</taxon>
        <taxon>Euplotida</taxon>
        <taxon>Euplotidae</taxon>
        <taxon>Moneuplotes</taxon>
    </lineage>
</organism>
<accession>A0AAD1XVN8</accession>
<sequence>MRELETYDEYKEFLEEHPDKLVIIDFHAEWCGPCKMMGPKFENLEEEEKYGDKVVYAKVDVDENEETAEELDIEGMPTFILYVNGETVNQMVGDDFNKLLGIIDEEVAKV</sequence>
<dbReference type="Gene3D" id="3.40.30.10">
    <property type="entry name" value="Glutaredoxin"/>
    <property type="match status" value="1"/>
</dbReference>
<keyword evidence="1" id="KW-1015">Disulfide bond</keyword>
<gene>
    <name evidence="3" type="ORF">ECRASSUSDP1_LOCUS21229</name>
</gene>
<keyword evidence="4" id="KW-1185">Reference proteome</keyword>
<name>A0AAD1XVN8_EUPCR</name>
<dbReference type="InterPro" id="IPR017937">
    <property type="entry name" value="Thioredoxin_CS"/>
</dbReference>
<feature type="domain" description="Thioredoxin" evidence="2">
    <location>
        <begin position="1"/>
        <end position="108"/>
    </location>
</feature>
<dbReference type="PROSITE" id="PS51352">
    <property type="entry name" value="THIOREDOXIN_2"/>
    <property type="match status" value="1"/>
</dbReference>
<evidence type="ECO:0000259" key="2">
    <source>
        <dbReference type="PROSITE" id="PS51352"/>
    </source>
</evidence>
<reference evidence="3" key="1">
    <citation type="submission" date="2023-07" db="EMBL/GenBank/DDBJ databases">
        <authorList>
            <consortium name="AG Swart"/>
            <person name="Singh M."/>
            <person name="Singh A."/>
            <person name="Seah K."/>
            <person name="Emmerich C."/>
        </authorList>
    </citation>
    <scope>NUCLEOTIDE SEQUENCE</scope>
    <source>
        <strain evidence="3">DP1</strain>
    </source>
</reference>
<dbReference type="InterPro" id="IPR013766">
    <property type="entry name" value="Thioredoxin_domain"/>
</dbReference>
<evidence type="ECO:0000313" key="4">
    <source>
        <dbReference type="Proteomes" id="UP001295684"/>
    </source>
</evidence>
<dbReference type="PRINTS" id="PR00421">
    <property type="entry name" value="THIOREDOXIN"/>
</dbReference>
<proteinExistence type="predicted"/>
<dbReference type="CDD" id="cd02947">
    <property type="entry name" value="TRX_family"/>
    <property type="match status" value="1"/>
</dbReference>
<evidence type="ECO:0000256" key="1">
    <source>
        <dbReference type="ARBA" id="ARBA00023157"/>
    </source>
</evidence>
<dbReference type="PANTHER" id="PTHR46115">
    <property type="entry name" value="THIOREDOXIN-LIKE PROTEIN 1"/>
    <property type="match status" value="1"/>
</dbReference>
<dbReference type="Proteomes" id="UP001295684">
    <property type="component" value="Unassembled WGS sequence"/>
</dbReference>
<protein>
    <recommendedName>
        <fullName evidence="2">Thioredoxin domain-containing protein</fullName>
    </recommendedName>
</protein>
<dbReference type="InterPro" id="IPR036249">
    <property type="entry name" value="Thioredoxin-like_sf"/>
</dbReference>
<dbReference type="SUPFAM" id="SSF52833">
    <property type="entry name" value="Thioredoxin-like"/>
    <property type="match status" value="1"/>
</dbReference>
<dbReference type="AlphaFoldDB" id="A0AAD1XVN8"/>
<comment type="caution">
    <text evidence="3">The sequence shown here is derived from an EMBL/GenBank/DDBJ whole genome shotgun (WGS) entry which is preliminary data.</text>
</comment>
<dbReference type="PROSITE" id="PS00194">
    <property type="entry name" value="THIOREDOXIN_1"/>
    <property type="match status" value="1"/>
</dbReference>
<evidence type="ECO:0000313" key="3">
    <source>
        <dbReference type="EMBL" id="CAI2379812.1"/>
    </source>
</evidence>
<dbReference type="Pfam" id="PF00085">
    <property type="entry name" value="Thioredoxin"/>
    <property type="match status" value="1"/>
</dbReference>
<dbReference type="EMBL" id="CAMPGE010021677">
    <property type="protein sequence ID" value="CAI2379812.1"/>
    <property type="molecule type" value="Genomic_DNA"/>
</dbReference>